<keyword evidence="2" id="KW-1185">Reference proteome</keyword>
<dbReference type="Proteomes" id="UP000004682">
    <property type="component" value="Unassembled WGS sequence"/>
</dbReference>
<proteinExistence type="predicted"/>
<dbReference type="EMBL" id="JH692063">
    <property type="protein sequence ID" value="EIP87346.1"/>
    <property type="molecule type" value="Genomic_DNA"/>
</dbReference>
<reference evidence="2" key="1">
    <citation type="journal article" date="2012" name="J. Bacteriol.">
        <title>Revised Genome Sequence of Burkholderia thailandensis MSMB43 with Improved Annotation.</title>
        <authorList>
            <person name="Zhuo Y."/>
            <person name="Liu L."/>
            <person name="Wang Q."/>
            <person name="Liu X."/>
            <person name="Ren B."/>
            <person name="Liu M."/>
            <person name="Ni P."/>
            <person name="Cheng Y.Q."/>
            <person name="Zhang L."/>
        </authorList>
    </citation>
    <scope>NUCLEOTIDE SEQUENCE [LARGE SCALE GENOMIC DNA]</scope>
    <source>
        <strain evidence="2">MSMB43</strain>
    </source>
</reference>
<name>A0ABN0G548_9BURK</name>
<evidence type="ECO:0000313" key="2">
    <source>
        <dbReference type="Proteomes" id="UP000004682"/>
    </source>
</evidence>
<accession>A0ABN0G548</accession>
<organism evidence="1 2">
    <name type="scientific">Burkholderia humptydooensis MSMB43</name>
    <dbReference type="NCBI Taxonomy" id="441157"/>
    <lineage>
        <taxon>Bacteria</taxon>
        <taxon>Pseudomonadati</taxon>
        <taxon>Pseudomonadota</taxon>
        <taxon>Betaproteobacteria</taxon>
        <taxon>Burkholderiales</taxon>
        <taxon>Burkholderiaceae</taxon>
        <taxon>Burkholderia</taxon>
        <taxon>pseudomallei group</taxon>
    </lineage>
</organism>
<sequence>MRGATARAATRAAALCDGWGRRMRVSRIVIVAFHVPTPTMAERSFF</sequence>
<gene>
    <name evidence="1" type="ORF">A33K_15363</name>
</gene>
<protein>
    <submittedName>
        <fullName evidence="1">Uncharacterized protein</fullName>
    </submittedName>
</protein>
<evidence type="ECO:0000313" key="1">
    <source>
        <dbReference type="EMBL" id="EIP87346.1"/>
    </source>
</evidence>